<dbReference type="PANTHER" id="PTHR34512">
    <property type="entry name" value="CELL SURFACE PROTEIN"/>
    <property type="match status" value="1"/>
</dbReference>
<dbReference type="Proteomes" id="UP000321685">
    <property type="component" value="Unassembled WGS sequence"/>
</dbReference>
<evidence type="ECO:0000313" key="1">
    <source>
        <dbReference type="EMBL" id="GEL26885.1"/>
    </source>
</evidence>
<accession>A0A511DPY7</accession>
<sequence>MAALVAVLVAAGVVVGVVAWTRPDCTLTDMPFSSTTTDASAPDLSPLGLTPGHMVAADRVVDVVSSPEADVVVSAREGGGGIVTGYDAASGVPRWSVAVPGAGVRIAVADGRVVGATLADQARVFGLDAATGDHRFCAGLGAVDAPAALAPSSWAPVTLVGSTAVTAWTDVDGGPRIAAVDAVSGEERWNVEGRARDLHPAGDAVLTGAGLRYDLATGASSALGVEGSVAAADAGSAVLTDFRADALHVADARAGGLRWTAPLHGSGPDGGSVLAGGVVVTNDFVSPGLRGLDGADGTELWRRAADRLTGTSQRFLVADGDTVWAGGIGDLGRFDARTSAGEVVAVRGLRGLSVSGDGRVVVRLADRLVSYTPTAP</sequence>
<dbReference type="EMBL" id="BJVJ01000120">
    <property type="protein sequence ID" value="GEL26885.1"/>
    <property type="molecule type" value="Genomic_DNA"/>
</dbReference>
<gene>
    <name evidence="1" type="ORF">PSU4_58390</name>
</gene>
<organism evidence="1 2">
    <name type="scientific">Pseudonocardia sulfidoxydans NBRC 16205</name>
    <dbReference type="NCBI Taxonomy" id="1223511"/>
    <lineage>
        <taxon>Bacteria</taxon>
        <taxon>Bacillati</taxon>
        <taxon>Actinomycetota</taxon>
        <taxon>Actinomycetes</taxon>
        <taxon>Pseudonocardiales</taxon>
        <taxon>Pseudonocardiaceae</taxon>
        <taxon>Pseudonocardia</taxon>
    </lineage>
</organism>
<evidence type="ECO:0008006" key="3">
    <source>
        <dbReference type="Google" id="ProtNLM"/>
    </source>
</evidence>
<dbReference type="PANTHER" id="PTHR34512:SF30">
    <property type="entry name" value="OUTER MEMBRANE PROTEIN ASSEMBLY FACTOR BAMB"/>
    <property type="match status" value="1"/>
</dbReference>
<dbReference type="SUPFAM" id="SSF50969">
    <property type="entry name" value="YVTN repeat-like/Quinoprotein amine dehydrogenase"/>
    <property type="match status" value="1"/>
</dbReference>
<dbReference type="AlphaFoldDB" id="A0A511DPY7"/>
<keyword evidence="2" id="KW-1185">Reference proteome</keyword>
<dbReference type="Gene3D" id="2.130.10.10">
    <property type="entry name" value="YVTN repeat-like/Quinoprotein amine dehydrogenase"/>
    <property type="match status" value="1"/>
</dbReference>
<dbReference type="InterPro" id="IPR011044">
    <property type="entry name" value="Quino_amine_DH_bsu"/>
</dbReference>
<proteinExistence type="predicted"/>
<dbReference type="InterPro" id="IPR015943">
    <property type="entry name" value="WD40/YVTN_repeat-like_dom_sf"/>
</dbReference>
<protein>
    <recommendedName>
        <fullName evidence="3">Outer membrane protein assembly factor BamB</fullName>
    </recommendedName>
</protein>
<reference evidence="1 2" key="1">
    <citation type="submission" date="2019-07" db="EMBL/GenBank/DDBJ databases">
        <title>Whole genome shotgun sequence of Pseudonocardia sulfidoxydans NBRC 16205.</title>
        <authorList>
            <person name="Hosoyama A."/>
            <person name="Uohara A."/>
            <person name="Ohji S."/>
            <person name="Ichikawa N."/>
        </authorList>
    </citation>
    <scope>NUCLEOTIDE SEQUENCE [LARGE SCALE GENOMIC DNA]</scope>
    <source>
        <strain evidence="1 2">NBRC 16205</strain>
    </source>
</reference>
<comment type="caution">
    <text evidence="1">The sequence shown here is derived from an EMBL/GenBank/DDBJ whole genome shotgun (WGS) entry which is preliminary data.</text>
</comment>
<evidence type="ECO:0000313" key="2">
    <source>
        <dbReference type="Proteomes" id="UP000321685"/>
    </source>
</evidence>
<name>A0A511DPY7_9PSEU</name>